<feature type="compositionally biased region" description="Basic residues" evidence="1">
    <location>
        <begin position="14"/>
        <end position="24"/>
    </location>
</feature>
<dbReference type="Proteomes" id="UP001231189">
    <property type="component" value="Unassembled WGS sequence"/>
</dbReference>
<dbReference type="EMBL" id="JAUUTY010001589">
    <property type="protein sequence ID" value="KAK1556106.1"/>
    <property type="molecule type" value="Genomic_DNA"/>
</dbReference>
<evidence type="ECO:0000313" key="3">
    <source>
        <dbReference type="Proteomes" id="UP001231189"/>
    </source>
</evidence>
<reference evidence="2" key="1">
    <citation type="submission" date="2023-07" db="EMBL/GenBank/DDBJ databases">
        <title>A chromosome-level genome assembly of Lolium multiflorum.</title>
        <authorList>
            <person name="Chen Y."/>
            <person name="Copetti D."/>
            <person name="Kolliker R."/>
            <person name="Studer B."/>
        </authorList>
    </citation>
    <scope>NUCLEOTIDE SEQUENCE</scope>
    <source>
        <strain evidence="2">02402/16</strain>
        <tissue evidence="2">Leaf</tissue>
    </source>
</reference>
<sequence>MAKAWLDGKEAFAVRKRTAKRSSHGKASLAHGKGSESLSTRLGPTRGHPHPHTRTLDPSTLSCPRAPPPRSAPASRRRRHLALRPSRRAAASPPPPPRQAPLLPRSPPPRQARPPPPAPGRLLRRARSPPPPTSPTSTRSPPPPPSALPPNPCPAQVSVYRRCFEVDTGSGVARVFEGASRIFFEVDTGGGVAGVFEGESRIFFADLLTRQGYFEVDTNGDGQKRQTTVAKNILRYLPVLPRIQRLFMTEDTAQQMRWAVEGIRPDSGKMIHPSDGTAWKNFVKKYPLKAGDPRSVAIAISTDGFNPYGPKYPGKNMNVYLEPLIDDLLLGWEDRGIRTYDAAKKEHFDMYVWYHTSLHDLPARALFCGWCTHGKWPCPECRQAVTFFWLNKGGKYSCFDEARQFLEQNHEYRSDVKSFKKGRVVHAPKPIPKTGQETKAELDALQPNPDGNGFLGYGETHQWTHKPCFWKLPYFEFLELPHNIDVMHTEKNISEAIWSTIVDTEKTKDNIKARIDQEKLCDRPELNMKPPHGAKKTWTKPHAPFCLTKAQKGRSSNG</sequence>
<dbReference type="Pfam" id="PF02992">
    <property type="entry name" value="Transposase_21"/>
    <property type="match status" value="1"/>
</dbReference>
<name>A0AAD8UX24_LOLMU</name>
<feature type="compositionally biased region" description="Basic and acidic residues" evidence="1">
    <location>
        <begin position="1"/>
        <end position="13"/>
    </location>
</feature>
<evidence type="ECO:0000256" key="1">
    <source>
        <dbReference type="SAM" id="MobiDB-lite"/>
    </source>
</evidence>
<feature type="compositionally biased region" description="Pro residues" evidence="1">
    <location>
        <begin position="128"/>
        <end position="153"/>
    </location>
</feature>
<feature type="compositionally biased region" description="Pro residues" evidence="1">
    <location>
        <begin position="92"/>
        <end position="119"/>
    </location>
</feature>
<protein>
    <submittedName>
        <fullName evidence="2">Uncharacterized protein</fullName>
    </submittedName>
</protein>
<comment type="caution">
    <text evidence="2">The sequence shown here is derived from an EMBL/GenBank/DDBJ whole genome shotgun (WGS) entry which is preliminary data.</text>
</comment>
<proteinExistence type="predicted"/>
<feature type="region of interest" description="Disordered" evidence="1">
    <location>
        <begin position="1"/>
        <end position="153"/>
    </location>
</feature>
<dbReference type="InterPro" id="IPR004242">
    <property type="entry name" value="Transposase_21"/>
</dbReference>
<organism evidence="2 3">
    <name type="scientific">Lolium multiflorum</name>
    <name type="common">Italian ryegrass</name>
    <name type="synonym">Lolium perenne subsp. multiflorum</name>
    <dbReference type="NCBI Taxonomy" id="4521"/>
    <lineage>
        <taxon>Eukaryota</taxon>
        <taxon>Viridiplantae</taxon>
        <taxon>Streptophyta</taxon>
        <taxon>Embryophyta</taxon>
        <taxon>Tracheophyta</taxon>
        <taxon>Spermatophyta</taxon>
        <taxon>Magnoliopsida</taxon>
        <taxon>Liliopsida</taxon>
        <taxon>Poales</taxon>
        <taxon>Poaceae</taxon>
        <taxon>BOP clade</taxon>
        <taxon>Pooideae</taxon>
        <taxon>Poodae</taxon>
        <taxon>Poeae</taxon>
        <taxon>Poeae Chloroplast Group 2 (Poeae type)</taxon>
        <taxon>Loliodinae</taxon>
        <taxon>Loliinae</taxon>
        <taxon>Lolium</taxon>
    </lineage>
</organism>
<dbReference type="AlphaFoldDB" id="A0AAD8UX24"/>
<keyword evidence="3" id="KW-1185">Reference proteome</keyword>
<feature type="compositionally biased region" description="Basic residues" evidence="1">
    <location>
        <begin position="75"/>
        <end position="87"/>
    </location>
</feature>
<evidence type="ECO:0000313" key="2">
    <source>
        <dbReference type="EMBL" id="KAK1556106.1"/>
    </source>
</evidence>
<dbReference type="PANTHER" id="PTHR10775:SF185">
    <property type="entry name" value="OS08G0208400 PROTEIN"/>
    <property type="match status" value="1"/>
</dbReference>
<gene>
    <name evidence="2" type="ORF">QYE76_019040</name>
</gene>
<accession>A0AAD8UX24</accession>
<dbReference type="PANTHER" id="PTHR10775">
    <property type="entry name" value="OS08G0208400 PROTEIN"/>
    <property type="match status" value="1"/>
</dbReference>